<proteinExistence type="inferred from homology"/>
<keyword evidence="3" id="KW-0813">Transport</keyword>
<dbReference type="PANTHER" id="PTHR30483:SF37">
    <property type="entry name" value="ABC TRANSPORTER SUBSTRATE-BINDING PROTEIN"/>
    <property type="match status" value="1"/>
</dbReference>
<evidence type="ECO:0000313" key="5">
    <source>
        <dbReference type="EMBL" id="SEG71174.1"/>
    </source>
</evidence>
<keyword evidence="6" id="KW-1185">Reference proteome</keyword>
<dbReference type="PANTHER" id="PTHR30483">
    <property type="entry name" value="LEUCINE-SPECIFIC-BINDING PROTEIN"/>
    <property type="match status" value="1"/>
</dbReference>
<accession>A0A1H6CDY8</accession>
<dbReference type="RefSeq" id="WP_244595707.1">
    <property type="nucleotide sequence ID" value="NZ_FNUY01000010.1"/>
</dbReference>
<dbReference type="Proteomes" id="UP000236743">
    <property type="component" value="Unassembled WGS sequence"/>
</dbReference>
<dbReference type="GO" id="GO:0006865">
    <property type="term" value="P:amino acid transport"/>
    <property type="evidence" value="ECO:0007669"/>
    <property type="project" value="UniProtKB-KW"/>
</dbReference>
<dbReference type="InterPro" id="IPR051010">
    <property type="entry name" value="BCAA_transport"/>
</dbReference>
<evidence type="ECO:0000259" key="4">
    <source>
        <dbReference type="Pfam" id="PF13458"/>
    </source>
</evidence>
<name>A0A1H6CDY8_9HYPH</name>
<dbReference type="Pfam" id="PF13458">
    <property type="entry name" value="Peripla_BP_6"/>
    <property type="match status" value="1"/>
</dbReference>
<dbReference type="AlphaFoldDB" id="A0A1H6CDY8"/>
<comment type="similarity">
    <text evidence="1">Belongs to the leucine-binding protein family.</text>
</comment>
<dbReference type="EMBL" id="FNUY01000010">
    <property type="protein sequence ID" value="SEG71174.1"/>
    <property type="molecule type" value="Genomic_DNA"/>
</dbReference>
<evidence type="ECO:0000256" key="2">
    <source>
        <dbReference type="ARBA" id="ARBA00022729"/>
    </source>
</evidence>
<protein>
    <submittedName>
        <fullName evidence="5">Amino acid/amide ABC transporter substrate-binding protein, HAAT family</fullName>
    </submittedName>
</protein>
<dbReference type="SUPFAM" id="SSF53822">
    <property type="entry name" value="Periplasmic binding protein-like I"/>
    <property type="match status" value="1"/>
</dbReference>
<gene>
    <name evidence="5" type="ORF">SAMN04488115_1103</name>
</gene>
<keyword evidence="2" id="KW-0732">Signal</keyword>
<dbReference type="CDD" id="cd06330">
    <property type="entry name" value="PBP1_As_SBP-like"/>
    <property type="match status" value="1"/>
</dbReference>
<organism evidence="5 6">
    <name type="scientific">Bosea lathyri</name>
    <dbReference type="NCBI Taxonomy" id="1036778"/>
    <lineage>
        <taxon>Bacteria</taxon>
        <taxon>Pseudomonadati</taxon>
        <taxon>Pseudomonadota</taxon>
        <taxon>Alphaproteobacteria</taxon>
        <taxon>Hyphomicrobiales</taxon>
        <taxon>Boseaceae</taxon>
        <taxon>Bosea</taxon>
    </lineage>
</organism>
<feature type="domain" description="Leucine-binding protein" evidence="4">
    <location>
        <begin position="68"/>
        <end position="410"/>
    </location>
</feature>
<keyword evidence="3" id="KW-0029">Amino-acid transport</keyword>
<evidence type="ECO:0000256" key="3">
    <source>
        <dbReference type="ARBA" id="ARBA00022970"/>
    </source>
</evidence>
<dbReference type="InterPro" id="IPR028081">
    <property type="entry name" value="Leu-bd"/>
</dbReference>
<reference evidence="5 6" key="1">
    <citation type="submission" date="2016-10" db="EMBL/GenBank/DDBJ databases">
        <authorList>
            <person name="de Groot N.N."/>
        </authorList>
    </citation>
    <scope>NUCLEOTIDE SEQUENCE [LARGE SCALE GENOMIC DNA]</scope>
    <source>
        <strain evidence="5 6">DSM 26656</strain>
    </source>
</reference>
<dbReference type="InterPro" id="IPR028082">
    <property type="entry name" value="Peripla_BP_I"/>
</dbReference>
<sequence length="471" mass="51100">MAFIVLSYLWPFNAHAPLLPRQRAAKSVLHEDFRESIMVRMKIAAAAFAAGTLLALPAGAQEKPKELVVGVATFLSGPASVFGVPGKNAADLFFDEINAKGGILGVPVKPVYVDEGAGTNQLISEYRRVVQDQGAQVMLGAISSGSCNALAPVAEDLKVVNVMWDCGTQTIFEEGKWKYSVRTGGHAGSEMMATLLYLMKVKPDFKTVAVVNQDYAWGRESWALLSAGLKALKPDVKIVAELFPKFGAPDFSTEITRLSALRPDVVISTSWGGDLDTFVQQAAARGLLKQSTFVLPLAESSLERLGAVLPEGVIVGSRGDHYFLHPKYKNSAEMQAFVKAYKAKTGVYPIYPTFHMNQAVTGLVKAYEKAGAAAGGKWPSKEQVIAAFEGLEFKSLTGTITIRSDHQGLEDQMLGTTKRVPEYPFAVYDKMALYPGKLVTTPLGEKSLDWFAKVKPELGSDKSIETFDYTK</sequence>
<dbReference type="Gene3D" id="3.40.50.2300">
    <property type="match status" value="2"/>
</dbReference>
<evidence type="ECO:0000256" key="1">
    <source>
        <dbReference type="ARBA" id="ARBA00010062"/>
    </source>
</evidence>
<evidence type="ECO:0000313" key="6">
    <source>
        <dbReference type="Proteomes" id="UP000236743"/>
    </source>
</evidence>